<keyword evidence="2" id="KW-1185">Reference proteome</keyword>
<evidence type="ECO:0000313" key="1">
    <source>
        <dbReference type="EMBL" id="MFD0726443.1"/>
    </source>
</evidence>
<evidence type="ECO:0000313" key="2">
    <source>
        <dbReference type="Proteomes" id="UP001597110"/>
    </source>
</evidence>
<reference evidence="2" key="1">
    <citation type="journal article" date="2019" name="Int. J. Syst. Evol. Microbiol.">
        <title>The Global Catalogue of Microorganisms (GCM) 10K type strain sequencing project: providing services to taxonomists for standard genome sequencing and annotation.</title>
        <authorList>
            <consortium name="The Broad Institute Genomics Platform"/>
            <consortium name="The Broad Institute Genome Sequencing Center for Infectious Disease"/>
            <person name="Wu L."/>
            <person name="Ma J."/>
        </authorList>
    </citation>
    <scope>NUCLEOTIDE SEQUENCE [LARGE SCALE GENOMIC DNA]</scope>
    <source>
        <strain evidence="2">CCUG 55585</strain>
    </source>
</reference>
<dbReference type="RefSeq" id="WP_137851828.1">
    <property type="nucleotide sequence ID" value="NZ_JBHTIF010000002.1"/>
</dbReference>
<comment type="caution">
    <text evidence="1">The sequence shown here is derived from an EMBL/GenBank/DDBJ whole genome shotgun (WGS) entry which is preliminary data.</text>
</comment>
<dbReference type="EMBL" id="JBHTIF010000002">
    <property type="protein sequence ID" value="MFD0726443.1"/>
    <property type="molecule type" value="Genomic_DNA"/>
</dbReference>
<protein>
    <submittedName>
        <fullName evidence="1">Uncharacterized protein</fullName>
    </submittedName>
</protein>
<dbReference type="Proteomes" id="UP001597110">
    <property type="component" value="Unassembled WGS sequence"/>
</dbReference>
<sequence length="84" mass="9285">MRRSGTIAAIDNEQGAAAIATPGRGYTIIELDPGWEVQVGDRIEWDNEDGLGFETYENVTRGTRGDVFVQNHDIDDTTLKLQFG</sequence>
<organism evidence="1 2">
    <name type="scientific">Lysobacter brunescens</name>
    <dbReference type="NCBI Taxonomy" id="262323"/>
    <lineage>
        <taxon>Bacteria</taxon>
        <taxon>Pseudomonadati</taxon>
        <taxon>Pseudomonadota</taxon>
        <taxon>Gammaproteobacteria</taxon>
        <taxon>Lysobacterales</taxon>
        <taxon>Lysobacteraceae</taxon>
        <taxon>Lysobacter</taxon>
    </lineage>
</organism>
<gene>
    <name evidence="1" type="ORF">ACFQ0E_12645</name>
</gene>
<name>A0ABW2YHR2_9GAMM</name>
<accession>A0ABW2YHR2</accession>
<proteinExistence type="predicted"/>